<dbReference type="SUPFAM" id="SSF75304">
    <property type="entry name" value="Amidase signature (AS) enzymes"/>
    <property type="match status" value="1"/>
</dbReference>
<name>A0A849C2E1_9ACTN</name>
<evidence type="ECO:0000256" key="1">
    <source>
        <dbReference type="SAM" id="SignalP"/>
    </source>
</evidence>
<keyword evidence="4" id="KW-1185">Reference proteome</keyword>
<feature type="signal peptide" evidence="1">
    <location>
        <begin position="1"/>
        <end position="20"/>
    </location>
</feature>
<feature type="chain" id="PRO_5038910978" evidence="1">
    <location>
        <begin position="21"/>
        <end position="99"/>
    </location>
</feature>
<dbReference type="RefSeq" id="WP_212770986.1">
    <property type="nucleotide sequence ID" value="NZ_JABEMA010000203.1"/>
</dbReference>
<dbReference type="Gene3D" id="3.90.1300.10">
    <property type="entry name" value="Amidase signature (AS) domain"/>
    <property type="match status" value="1"/>
</dbReference>
<dbReference type="InterPro" id="IPR023631">
    <property type="entry name" value="Amidase_dom"/>
</dbReference>
<evidence type="ECO:0000313" key="3">
    <source>
        <dbReference type="EMBL" id="NNH23828.1"/>
    </source>
</evidence>
<keyword evidence="1" id="KW-0732">Signal</keyword>
<dbReference type="Proteomes" id="UP000555552">
    <property type="component" value="Unassembled WGS sequence"/>
</dbReference>
<proteinExistence type="predicted"/>
<dbReference type="Pfam" id="PF01425">
    <property type="entry name" value="Amidase"/>
    <property type="match status" value="1"/>
</dbReference>
<reference evidence="3 4" key="1">
    <citation type="submission" date="2020-05" db="EMBL/GenBank/DDBJ databases">
        <title>MicrobeNet Type strains.</title>
        <authorList>
            <person name="Nicholson A.C."/>
        </authorList>
    </citation>
    <scope>NUCLEOTIDE SEQUENCE [LARGE SCALE GENOMIC DNA]</scope>
    <source>
        <strain evidence="3 4">JCM 14547</strain>
    </source>
</reference>
<sequence length="99" mass="9585">RARTAALLAGGRLLCLPATAGPAPAVVPGEAAGSSGEDALLATDRLLAPAAVVGAPALTLPWGRAGDLPVGLQVLAAPGADGALLALLDRLVPARELPV</sequence>
<dbReference type="InterPro" id="IPR036928">
    <property type="entry name" value="AS_sf"/>
</dbReference>
<protein>
    <submittedName>
        <fullName evidence="3">Amidase</fullName>
    </submittedName>
</protein>
<accession>A0A849C2E1</accession>
<gene>
    <name evidence="3" type="ORF">HLB09_12140</name>
</gene>
<feature type="non-terminal residue" evidence="3">
    <location>
        <position position="1"/>
    </location>
</feature>
<dbReference type="AlphaFoldDB" id="A0A849C2E1"/>
<comment type="caution">
    <text evidence="3">The sequence shown here is derived from an EMBL/GenBank/DDBJ whole genome shotgun (WGS) entry which is preliminary data.</text>
</comment>
<dbReference type="EMBL" id="JABEMA010000203">
    <property type="protein sequence ID" value="NNH23828.1"/>
    <property type="molecule type" value="Genomic_DNA"/>
</dbReference>
<evidence type="ECO:0000259" key="2">
    <source>
        <dbReference type="Pfam" id="PF01425"/>
    </source>
</evidence>
<organism evidence="3 4">
    <name type="scientific">Pseudokineococcus marinus</name>
    <dbReference type="NCBI Taxonomy" id="351215"/>
    <lineage>
        <taxon>Bacteria</taxon>
        <taxon>Bacillati</taxon>
        <taxon>Actinomycetota</taxon>
        <taxon>Actinomycetes</taxon>
        <taxon>Kineosporiales</taxon>
        <taxon>Kineosporiaceae</taxon>
        <taxon>Pseudokineococcus</taxon>
    </lineage>
</organism>
<evidence type="ECO:0000313" key="4">
    <source>
        <dbReference type="Proteomes" id="UP000555552"/>
    </source>
</evidence>
<feature type="domain" description="Amidase" evidence="2">
    <location>
        <begin position="14"/>
        <end position="85"/>
    </location>
</feature>